<name>A0A972GP60_9BACL</name>
<protein>
    <submittedName>
        <fullName evidence="2">Uncharacterized protein</fullName>
    </submittedName>
</protein>
<sequence>MLTSVAGVAAAADPATPSTPTSTVKTPPLIFWSIAQTMVNGTYVPGNYVVNKDSKVAFIPGGVGLVVVDKSVALPVGSYYVK</sequence>
<keyword evidence="3" id="KW-1185">Reference proteome</keyword>
<dbReference type="EMBL" id="WHOD01000055">
    <property type="protein sequence ID" value="NOU94294.1"/>
    <property type="molecule type" value="Genomic_DNA"/>
</dbReference>
<feature type="region of interest" description="Disordered" evidence="1">
    <location>
        <begin position="1"/>
        <end position="24"/>
    </location>
</feature>
<organism evidence="2 3">
    <name type="scientific">Paenibacillus foliorum</name>
    <dbReference type="NCBI Taxonomy" id="2654974"/>
    <lineage>
        <taxon>Bacteria</taxon>
        <taxon>Bacillati</taxon>
        <taxon>Bacillota</taxon>
        <taxon>Bacilli</taxon>
        <taxon>Bacillales</taxon>
        <taxon>Paenibacillaceae</taxon>
        <taxon>Paenibacillus</taxon>
    </lineage>
</organism>
<comment type="caution">
    <text evidence="2">The sequence shown here is derived from an EMBL/GenBank/DDBJ whole genome shotgun (WGS) entry which is preliminary data.</text>
</comment>
<dbReference type="RefSeq" id="WP_171652492.1">
    <property type="nucleotide sequence ID" value="NZ_WHOD01000055.1"/>
</dbReference>
<dbReference type="Proteomes" id="UP000641588">
    <property type="component" value="Unassembled WGS sequence"/>
</dbReference>
<evidence type="ECO:0000313" key="3">
    <source>
        <dbReference type="Proteomes" id="UP000641588"/>
    </source>
</evidence>
<evidence type="ECO:0000256" key="1">
    <source>
        <dbReference type="SAM" id="MobiDB-lite"/>
    </source>
</evidence>
<proteinExistence type="predicted"/>
<gene>
    <name evidence="2" type="ORF">GC093_13850</name>
</gene>
<dbReference type="AlphaFoldDB" id="A0A972GP60"/>
<reference evidence="2" key="1">
    <citation type="submission" date="2019-10" db="EMBL/GenBank/DDBJ databases">
        <title>Description of Paenibacillus glebae sp. nov.</title>
        <authorList>
            <person name="Carlier A."/>
            <person name="Qi S."/>
        </authorList>
    </citation>
    <scope>NUCLEOTIDE SEQUENCE</scope>
    <source>
        <strain evidence="2">LMG 31456</strain>
    </source>
</reference>
<evidence type="ECO:0000313" key="2">
    <source>
        <dbReference type="EMBL" id="NOU94294.1"/>
    </source>
</evidence>
<accession>A0A972GP60</accession>